<dbReference type="WBParaSite" id="ACOC_0000647101-mRNA-1">
    <property type="protein sequence ID" value="ACOC_0000647101-mRNA-1"/>
    <property type="gene ID" value="ACOC_0000647101"/>
</dbReference>
<feature type="signal peptide" evidence="2">
    <location>
        <begin position="1"/>
        <end position="21"/>
    </location>
</feature>
<dbReference type="Proteomes" id="UP000267027">
    <property type="component" value="Unassembled WGS sequence"/>
</dbReference>
<sequence length="170" mass="17310">MSVLLAVVILIAGLLYLYLQQKKPTKTTAVTATPSEPTALPSDQPSPKAAKTAVPPEEAAPSPRTPASEATTAVTAAPSEKTALTSEQPSSPAAKTVAPPQEAAPSPKIPTSEAEKIAAPPSVASTEKLSAQSVPKGNIGPASQAKPSNDEPTDDVTTAREIEDPVRIST</sequence>
<accession>A0A0R3PN76</accession>
<dbReference type="EMBL" id="UYYA01003949">
    <property type="protein sequence ID" value="VDM58057.1"/>
    <property type="molecule type" value="Genomic_DNA"/>
</dbReference>
<organism evidence="5">
    <name type="scientific">Angiostrongylus costaricensis</name>
    <name type="common">Nematode worm</name>
    <dbReference type="NCBI Taxonomy" id="334426"/>
    <lineage>
        <taxon>Eukaryota</taxon>
        <taxon>Metazoa</taxon>
        <taxon>Ecdysozoa</taxon>
        <taxon>Nematoda</taxon>
        <taxon>Chromadorea</taxon>
        <taxon>Rhabditida</taxon>
        <taxon>Rhabditina</taxon>
        <taxon>Rhabditomorpha</taxon>
        <taxon>Strongyloidea</taxon>
        <taxon>Metastrongylidae</taxon>
        <taxon>Angiostrongylus</taxon>
    </lineage>
</organism>
<keyword evidence="2" id="KW-0732">Signal</keyword>
<reference evidence="3 4" key="2">
    <citation type="submission" date="2018-11" db="EMBL/GenBank/DDBJ databases">
        <authorList>
            <consortium name="Pathogen Informatics"/>
        </authorList>
    </citation>
    <scope>NUCLEOTIDE SEQUENCE [LARGE SCALE GENOMIC DNA]</scope>
    <source>
        <strain evidence="3 4">Costa Rica</strain>
    </source>
</reference>
<feature type="region of interest" description="Disordered" evidence="1">
    <location>
        <begin position="25"/>
        <end position="170"/>
    </location>
</feature>
<evidence type="ECO:0000313" key="4">
    <source>
        <dbReference type="Proteomes" id="UP000267027"/>
    </source>
</evidence>
<feature type="compositionally biased region" description="Polar residues" evidence="1">
    <location>
        <begin position="82"/>
        <end position="93"/>
    </location>
</feature>
<dbReference type="AlphaFoldDB" id="A0A0R3PN76"/>
<evidence type="ECO:0000256" key="1">
    <source>
        <dbReference type="SAM" id="MobiDB-lite"/>
    </source>
</evidence>
<gene>
    <name evidence="3" type="ORF">ACOC_LOCUS6472</name>
</gene>
<proteinExistence type="predicted"/>
<evidence type="ECO:0000313" key="5">
    <source>
        <dbReference type="WBParaSite" id="ACOC_0000647101-mRNA-1"/>
    </source>
</evidence>
<feature type="chain" id="PRO_5043130270" evidence="2">
    <location>
        <begin position="22"/>
        <end position="170"/>
    </location>
</feature>
<feature type="compositionally biased region" description="Polar residues" evidence="1">
    <location>
        <begin position="123"/>
        <end position="135"/>
    </location>
</feature>
<reference evidence="5" key="1">
    <citation type="submission" date="2017-02" db="UniProtKB">
        <authorList>
            <consortium name="WormBaseParasite"/>
        </authorList>
    </citation>
    <scope>IDENTIFICATION</scope>
</reference>
<dbReference type="OrthoDB" id="10642729at2759"/>
<protein>
    <submittedName>
        <fullName evidence="5">Internalin</fullName>
    </submittedName>
</protein>
<evidence type="ECO:0000313" key="3">
    <source>
        <dbReference type="EMBL" id="VDM58057.1"/>
    </source>
</evidence>
<keyword evidence="4" id="KW-1185">Reference proteome</keyword>
<evidence type="ECO:0000256" key="2">
    <source>
        <dbReference type="SAM" id="SignalP"/>
    </source>
</evidence>
<name>A0A0R3PN76_ANGCS</name>
<feature type="compositionally biased region" description="Basic and acidic residues" evidence="1">
    <location>
        <begin position="157"/>
        <end position="170"/>
    </location>
</feature>